<evidence type="ECO:0000256" key="3">
    <source>
        <dbReference type="ARBA" id="ARBA00022475"/>
    </source>
</evidence>
<keyword evidence="3" id="KW-1003">Cell membrane</keyword>
<dbReference type="Pfam" id="PF07690">
    <property type="entry name" value="MFS_1"/>
    <property type="match status" value="1"/>
</dbReference>
<sequence length="404" mass="44099">MLQKLNQLETWRRNLFILWFGVFMTGIGFSEVMPFLSLYVDTLGHFTKNELTFYSGLAFLMSFLVQIFVSPLWGKLADLKGRKLMLLRAAFGMAIAFSLMGTVTNVWELIGLRALQGFFGGFISNANAMIAAQTPKEHSGYALGILVTGITAGNLLGPFVGGVLASIVSYRMAFFITGVILLLVFVLVLIFVKEEFSPVARGETLSRREVVAKLPHPRVTIGLFITTMIVMTVNTSISPIVSLFVRELNHGAGNTTFLAGVIAAMPGIATVIAAPRFGRLGDKIGTRRIVMYGFILAFWMFIPTSFVTSVLQLGILRFMVGISDASMLPAVQTMLAKTTPQEITSRVFAYNQSFQAIGAVAGPLLGTVVASYFDYRGIFIASAMLIALNAILFFVNTREVASDK</sequence>
<evidence type="ECO:0000256" key="2">
    <source>
        <dbReference type="ARBA" id="ARBA00022448"/>
    </source>
</evidence>
<protein>
    <submittedName>
        <fullName evidence="7">DHA1 family multidrug resistance protein-like MFS transporter</fullName>
    </submittedName>
</protein>
<reference evidence="7 8" key="1">
    <citation type="submission" date="2018-07" db="EMBL/GenBank/DDBJ databases">
        <title>Genomic Encyclopedia of Type Strains, Phase III (KMG-III): the genomes of soil and plant-associated and newly described type strains.</title>
        <authorList>
            <person name="Whitman W."/>
        </authorList>
    </citation>
    <scope>NUCLEOTIDE SEQUENCE [LARGE SCALE GENOMIC DNA]</scope>
    <source>
        <strain evidence="7 8">CECT 7031</strain>
    </source>
</reference>
<keyword evidence="6" id="KW-0472">Membrane</keyword>
<comment type="subcellular location">
    <subcellularLocation>
        <location evidence="1">Cell membrane</location>
        <topology evidence="1">Multi-pass membrane protein</topology>
    </subcellularLocation>
</comment>
<dbReference type="InterPro" id="IPR020846">
    <property type="entry name" value="MFS_dom"/>
</dbReference>
<dbReference type="InterPro" id="IPR011701">
    <property type="entry name" value="MFS"/>
</dbReference>
<evidence type="ECO:0000313" key="8">
    <source>
        <dbReference type="Proteomes" id="UP000254912"/>
    </source>
</evidence>
<accession>A0A288Q6M4</accession>
<dbReference type="Proteomes" id="UP000254912">
    <property type="component" value="Unassembled WGS sequence"/>
</dbReference>
<keyword evidence="5" id="KW-1133">Transmembrane helix</keyword>
<evidence type="ECO:0000256" key="1">
    <source>
        <dbReference type="ARBA" id="ARBA00004651"/>
    </source>
</evidence>
<proteinExistence type="predicted"/>
<keyword evidence="4" id="KW-0812">Transmembrane</keyword>
<dbReference type="PROSITE" id="PS50850">
    <property type="entry name" value="MFS"/>
    <property type="match status" value="1"/>
</dbReference>
<evidence type="ECO:0000313" key="7">
    <source>
        <dbReference type="EMBL" id="RDL12013.1"/>
    </source>
</evidence>
<keyword evidence="8" id="KW-1185">Reference proteome</keyword>
<gene>
    <name evidence="7" type="ORF">DFP99_0437</name>
</gene>
<organism evidence="7 8">
    <name type="scientific">Weissella soli</name>
    <dbReference type="NCBI Taxonomy" id="155866"/>
    <lineage>
        <taxon>Bacteria</taxon>
        <taxon>Bacillati</taxon>
        <taxon>Bacillota</taxon>
        <taxon>Bacilli</taxon>
        <taxon>Lactobacillales</taxon>
        <taxon>Lactobacillaceae</taxon>
        <taxon>Weissella</taxon>
    </lineage>
</organism>
<dbReference type="GO" id="GO:0005886">
    <property type="term" value="C:plasma membrane"/>
    <property type="evidence" value="ECO:0007669"/>
    <property type="project" value="UniProtKB-SubCell"/>
</dbReference>
<dbReference type="SUPFAM" id="SSF103473">
    <property type="entry name" value="MFS general substrate transporter"/>
    <property type="match status" value="1"/>
</dbReference>
<dbReference type="PANTHER" id="PTHR43414:SF6">
    <property type="entry name" value="MULTIDRUG RESISTANCE PROTEIN MDTG"/>
    <property type="match status" value="1"/>
</dbReference>
<name>A0A288Q6M4_9LACO</name>
<evidence type="ECO:0000256" key="6">
    <source>
        <dbReference type="ARBA" id="ARBA00023136"/>
    </source>
</evidence>
<dbReference type="PRINTS" id="PR01035">
    <property type="entry name" value="TCRTETA"/>
</dbReference>
<dbReference type="InterPro" id="IPR036259">
    <property type="entry name" value="MFS_trans_sf"/>
</dbReference>
<dbReference type="CDD" id="cd17391">
    <property type="entry name" value="MFS_MdtG_MDR_like"/>
    <property type="match status" value="1"/>
</dbReference>
<dbReference type="PANTHER" id="PTHR43414">
    <property type="entry name" value="MULTIDRUG RESISTANCE PROTEIN MDTG"/>
    <property type="match status" value="1"/>
</dbReference>
<comment type="caution">
    <text evidence="7">The sequence shown here is derived from an EMBL/GenBank/DDBJ whole genome shotgun (WGS) entry which is preliminary data.</text>
</comment>
<dbReference type="Gene3D" id="1.20.1250.20">
    <property type="entry name" value="MFS general substrate transporter like domains"/>
    <property type="match status" value="2"/>
</dbReference>
<dbReference type="EMBL" id="QRAS01000001">
    <property type="protein sequence ID" value="RDL12013.1"/>
    <property type="molecule type" value="Genomic_DNA"/>
</dbReference>
<dbReference type="KEGG" id="wso:WSWS_00809"/>
<evidence type="ECO:0000256" key="5">
    <source>
        <dbReference type="ARBA" id="ARBA00022989"/>
    </source>
</evidence>
<dbReference type="GO" id="GO:0022857">
    <property type="term" value="F:transmembrane transporter activity"/>
    <property type="evidence" value="ECO:0007669"/>
    <property type="project" value="InterPro"/>
</dbReference>
<dbReference type="AlphaFoldDB" id="A0A288Q6M4"/>
<dbReference type="InterPro" id="IPR001958">
    <property type="entry name" value="Tet-R_TetA/multi-R_MdtG-like"/>
</dbReference>
<keyword evidence="2" id="KW-0813">Transport</keyword>
<evidence type="ECO:0000256" key="4">
    <source>
        <dbReference type="ARBA" id="ARBA00022692"/>
    </source>
</evidence>